<evidence type="ECO:0000259" key="1">
    <source>
        <dbReference type="PROSITE" id="PS51725"/>
    </source>
</evidence>
<keyword evidence="2" id="KW-0503">Monooxygenase</keyword>
<name>A0ABW8ASQ2_9ACTN</name>
<keyword evidence="3" id="KW-1185">Reference proteome</keyword>
<dbReference type="PROSITE" id="PS51725">
    <property type="entry name" value="ABM"/>
    <property type="match status" value="1"/>
</dbReference>
<protein>
    <submittedName>
        <fullName evidence="2">Quinol monooxygenase</fullName>
        <ecNumber evidence="2">1.-.-.-</ecNumber>
    </submittedName>
</protein>
<accession>A0ABW8ASQ2</accession>
<dbReference type="EC" id="1.-.-.-" evidence="2"/>
<reference evidence="2 3" key="1">
    <citation type="submission" date="2024-10" db="EMBL/GenBank/DDBJ databases">
        <title>The Natural Products Discovery Center: Release of the First 8490 Sequenced Strains for Exploring Actinobacteria Biosynthetic Diversity.</title>
        <authorList>
            <person name="Kalkreuter E."/>
            <person name="Kautsar S.A."/>
            <person name="Yang D."/>
            <person name="Bader C.D."/>
            <person name="Teijaro C.N."/>
            <person name="Fluegel L."/>
            <person name="Davis C.M."/>
            <person name="Simpson J.R."/>
            <person name="Lauterbach L."/>
            <person name="Steele A.D."/>
            <person name="Gui C."/>
            <person name="Meng S."/>
            <person name="Li G."/>
            <person name="Viehrig K."/>
            <person name="Ye F."/>
            <person name="Su P."/>
            <person name="Kiefer A.F."/>
            <person name="Nichols A."/>
            <person name="Cepeda A.J."/>
            <person name="Yan W."/>
            <person name="Fan B."/>
            <person name="Jiang Y."/>
            <person name="Adhikari A."/>
            <person name="Zheng C.-J."/>
            <person name="Schuster L."/>
            <person name="Cowan T.M."/>
            <person name="Smanski M.J."/>
            <person name="Chevrette M.G."/>
            <person name="De Carvalho L.P.S."/>
            <person name="Shen B."/>
        </authorList>
    </citation>
    <scope>NUCLEOTIDE SEQUENCE [LARGE SCALE GENOMIC DNA]</scope>
    <source>
        <strain evidence="2 3">NPDC049639</strain>
    </source>
</reference>
<evidence type="ECO:0000313" key="2">
    <source>
        <dbReference type="EMBL" id="MFI7588621.1"/>
    </source>
</evidence>
<dbReference type="InterPro" id="IPR007138">
    <property type="entry name" value="ABM_dom"/>
</dbReference>
<evidence type="ECO:0000313" key="3">
    <source>
        <dbReference type="Proteomes" id="UP001612915"/>
    </source>
</evidence>
<dbReference type="SUPFAM" id="SSF54909">
    <property type="entry name" value="Dimeric alpha+beta barrel"/>
    <property type="match status" value="1"/>
</dbReference>
<proteinExistence type="predicted"/>
<dbReference type="Pfam" id="PF03992">
    <property type="entry name" value="ABM"/>
    <property type="match status" value="1"/>
</dbReference>
<dbReference type="Proteomes" id="UP001612915">
    <property type="component" value="Unassembled WGS sequence"/>
</dbReference>
<sequence>MLLQRIELAASPGQAAGLESALIEVRQRVFSSPGFRGFTVRQGVERPDVYLVDVLWETPDELLEHGESGRFDRCWAPAQPFLARPPRVDHFTEKPALDLHGPGVITDLAWLGD</sequence>
<gene>
    <name evidence="2" type="ORF">ACIB24_16240</name>
</gene>
<comment type="caution">
    <text evidence="2">The sequence shown here is derived from an EMBL/GenBank/DDBJ whole genome shotgun (WGS) entry which is preliminary data.</text>
</comment>
<dbReference type="Gene3D" id="3.30.70.100">
    <property type="match status" value="1"/>
</dbReference>
<dbReference type="RefSeq" id="WP_398282503.1">
    <property type="nucleotide sequence ID" value="NZ_JBITLV010000005.1"/>
</dbReference>
<feature type="domain" description="ABM" evidence="1">
    <location>
        <begin position="2"/>
        <end position="91"/>
    </location>
</feature>
<dbReference type="EMBL" id="JBITLV010000005">
    <property type="protein sequence ID" value="MFI7588621.1"/>
    <property type="molecule type" value="Genomic_DNA"/>
</dbReference>
<dbReference type="InterPro" id="IPR011008">
    <property type="entry name" value="Dimeric_a/b-barrel"/>
</dbReference>
<dbReference type="GO" id="GO:0004497">
    <property type="term" value="F:monooxygenase activity"/>
    <property type="evidence" value="ECO:0007669"/>
    <property type="project" value="UniProtKB-KW"/>
</dbReference>
<keyword evidence="2" id="KW-0560">Oxidoreductase</keyword>
<organism evidence="2 3">
    <name type="scientific">Spongisporangium articulatum</name>
    <dbReference type="NCBI Taxonomy" id="3362603"/>
    <lineage>
        <taxon>Bacteria</taxon>
        <taxon>Bacillati</taxon>
        <taxon>Actinomycetota</taxon>
        <taxon>Actinomycetes</taxon>
        <taxon>Kineosporiales</taxon>
        <taxon>Kineosporiaceae</taxon>
        <taxon>Spongisporangium</taxon>
    </lineage>
</organism>